<dbReference type="Pfam" id="PF00702">
    <property type="entry name" value="Hydrolase"/>
    <property type="match status" value="1"/>
</dbReference>
<dbReference type="InterPro" id="IPR006121">
    <property type="entry name" value="HMA_dom"/>
</dbReference>
<gene>
    <name evidence="15" type="ORF">BJ960_002366</name>
</gene>
<dbReference type="InterPro" id="IPR036163">
    <property type="entry name" value="HMA_dom_sf"/>
</dbReference>
<dbReference type="SFLD" id="SFLDG00002">
    <property type="entry name" value="C1.7:_P-type_atpase_like"/>
    <property type="match status" value="1"/>
</dbReference>
<feature type="transmembrane region" description="Helical" evidence="12">
    <location>
        <begin position="210"/>
        <end position="228"/>
    </location>
</feature>
<dbReference type="GO" id="GO:0016887">
    <property type="term" value="F:ATP hydrolysis activity"/>
    <property type="evidence" value="ECO:0007669"/>
    <property type="project" value="InterPro"/>
</dbReference>
<dbReference type="CDD" id="cd00371">
    <property type="entry name" value="HMA"/>
    <property type="match status" value="1"/>
</dbReference>
<evidence type="ECO:0000256" key="1">
    <source>
        <dbReference type="ARBA" id="ARBA00004651"/>
    </source>
</evidence>
<keyword evidence="5 12" id="KW-0547">Nucleotide-binding</keyword>
<dbReference type="NCBIfam" id="TIGR01525">
    <property type="entry name" value="ATPase-IB_hvy"/>
    <property type="match status" value="1"/>
</dbReference>
<evidence type="ECO:0000256" key="12">
    <source>
        <dbReference type="RuleBase" id="RU362081"/>
    </source>
</evidence>
<evidence type="ECO:0000256" key="7">
    <source>
        <dbReference type="ARBA" id="ARBA00022967"/>
    </source>
</evidence>
<dbReference type="InterPro" id="IPR036412">
    <property type="entry name" value="HAD-like_sf"/>
</dbReference>
<dbReference type="NCBIfam" id="TIGR01494">
    <property type="entry name" value="ATPase_P-type"/>
    <property type="match status" value="1"/>
</dbReference>
<dbReference type="InterPro" id="IPR044492">
    <property type="entry name" value="P_typ_ATPase_HD_dom"/>
</dbReference>
<dbReference type="FunFam" id="2.70.150.10:FF:000002">
    <property type="entry name" value="Copper-transporting ATPase 1, putative"/>
    <property type="match status" value="1"/>
</dbReference>
<feature type="transmembrane region" description="Helical" evidence="12">
    <location>
        <begin position="106"/>
        <end position="123"/>
    </location>
</feature>
<evidence type="ECO:0000256" key="8">
    <source>
        <dbReference type="ARBA" id="ARBA00022989"/>
    </source>
</evidence>
<keyword evidence="4 12" id="KW-0479">Metal-binding</keyword>
<dbReference type="InterPro" id="IPR018303">
    <property type="entry name" value="ATPase_P-typ_P_site"/>
</dbReference>
<proteinExistence type="inferred from homology"/>
<dbReference type="InterPro" id="IPR017969">
    <property type="entry name" value="Heavy-metal-associated_CS"/>
</dbReference>
<dbReference type="PROSITE" id="PS00154">
    <property type="entry name" value="ATPASE_E1_E2"/>
    <property type="match status" value="1"/>
</dbReference>
<evidence type="ECO:0000256" key="4">
    <source>
        <dbReference type="ARBA" id="ARBA00022723"/>
    </source>
</evidence>
<feature type="transmembrane region" description="Helical" evidence="12">
    <location>
        <begin position="129"/>
        <end position="147"/>
    </location>
</feature>
<organism evidence="15 16">
    <name type="scientific">Leucobacter aridicollis</name>
    <dbReference type="NCBI Taxonomy" id="283878"/>
    <lineage>
        <taxon>Bacteria</taxon>
        <taxon>Bacillati</taxon>
        <taxon>Actinomycetota</taxon>
        <taxon>Actinomycetes</taxon>
        <taxon>Micrococcales</taxon>
        <taxon>Microbacteriaceae</taxon>
        <taxon>Leucobacter</taxon>
    </lineage>
</organism>
<evidence type="ECO:0000256" key="10">
    <source>
        <dbReference type="ARBA" id="ARBA00049360"/>
    </source>
</evidence>
<feature type="transmembrane region" description="Helical" evidence="12">
    <location>
        <begin position="362"/>
        <end position="384"/>
    </location>
</feature>
<dbReference type="PRINTS" id="PR00119">
    <property type="entry name" value="CATATPASE"/>
</dbReference>
<dbReference type="Gene3D" id="3.30.70.100">
    <property type="match status" value="1"/>
</dbReference>
<dbReference type="AlphaFoldDB" id="A0A852QYQ4"/>
<dbReference type="PROSITE" id="PS01229">
    <property type="entry name" value="COF_2"/>
    <property type="match status" value="1"/>
</dbReference>
<dbReference type="InterPro" id="IPR023298">
    <property type="entry name" value="ATPase_P-typ_TM_dom_sf"/>
</dbReference>
<dbReference type="PANTHER" id="PTHR43520">
    <property type="entry name" value="ATP7, ISOFORM B"/>
    <property type="match status" value="1"/>
</dbReference>
<dbReference type="SUPFAM" id="SSF81653">
    <property type="entry name" value="Calcium ATPase, transduction domain A"/>
    <property type="match status" value="1"/>
</dbReference>
<dbReference type="SUPFAM" id="SSF56784">
    <property type="entry name" value="HAD-like"/>
    <property type="match status" value="1"/>
</dbReference>
<evidence type="ECO:0000256" key="3">
    <source>
        <dbReference type="ARBA" id="ARBA00022692"/>
    </source>
</evidence>
<dbReference type="Gene3D" id="3.40.1110.10">
    <property type="entry name" value="Calcium-transporting ATPase, cytoplasmic domain N"/>
    <property type="match status" value="1"/>
</dbReference>
<evidence type="ECO:0000256" key="5">
    <source>
        <dbReference type="ARBA" id="ARBA00022741"/>
    </source>
</evidence>
<evidence type="ECO:0000313" key="15">
    <source>
        <dbReference type="EMBL" id="NYD27563.1"/>
    </source>
</evidence>
<dbReference type="RefSeq" id="WP_185987432.1">
    <property type="nucleotide sequence ID" value="NZ_BAAALZ010000001.1"/>
</dbReference>
<keyword evidence="6 12" id="KW-0067">ATP-binding</keyword>
<dbReference type="PROSITE" id="PS50846">
    <property type="entry name" value="HMA_2"/>
    <property type="match status" value="1"/>
</dbReference>
<dbReference type="InterPro" id="IPR023299">
    <property type="entry name" value="ATPase_P-typ_cyto_dom_N"/>
</dbReference>
<evidence type="ECO:0000256" key="6">
    <source>
        <dbReference type="ARBA" id="ARBA00022840"/>
    </source>
</evidence>
<dbReference type="SFLD" id="SFLDF00027">
    <property type="entry name" value="p-type_atpase"/>
    <property type="match status" value="1"/>
</dbReference>
<feature type="region of interest" description="Disordered" evidence="13">
    <location>
        <begin position="76"/>
        <end position="96"/>
    </location>
</feature>
<keyword evidence="9 12" id="KW-0472">Membrane</keyword>
<dbReference type="GO" id="GO:0043682">
    <property type="term" value="F:P-type divalent copper transporter activity"/>
    <property type="evidence" value="ECO:0007669"/>
    <property type="project" value="TreeGrafter"/>
</dbReference>
<evidence type="ECO:0000256" key="13">
    <source>
        <dbReference type="SAM" id="MobiDB-lite"/>
    </source>
</evidence>
<comment type="caution">
    <text evidence="15">The sequence shown here is derived from an EMBL/GenBank/DDBJ whole genome shotgun (WGS) entry which is preliminary data.</text>
</comment>
<evidence type="ECO:0000256" key="2">
    <source>
        <dbReference type="ARBA" id="ARBA00006024"/>
    </source>
</evidence>
<comment type="subcellular location">
    <subcellularLocation>
        <location evidence="1">Cell membrane</location>
        <topology evidence="1">Multi-pass membrane protein</topology>
    </subcellularLocation>
</comment>
<feature type="transmembrane region" description="Helical" evidence="12">
    <location>
        <begin position="727"/>
        <end position="745"/>
    </location>
</feature>
<reference evidence="15 16" key="1">
    <citation type="submission" date="2020-07" db="EMBL/GenBank/DDBJ databases">
        <title>Sequencing the genomes of 1000 actinobacteria strains.</title>
        <authorList>
            <person name="Klenk H.-P."/>
        </authorList>
    </citation>
    <scope>NUCLEOTIDE SEQUENCE [LARGE SCALE GENOMIC DNA]</scope>
    <source>
        <strain evidence="15 16">DSM 17380</strain>
    </source>
</reference>
<sequence>MSTSALPSAHSGVELEIGGMTCASCANRIEKKLNKLDGVVATVNYATEKAKVTVPEGYDPELLIAEVEKTGYTAVMPQPKSAKGDTATGNGGGEEDAELTSLRHRLTGSIVLTVPVIAMAMIPALQFTYWQWASLALAAPVIVWGAWPFHKAAWVNLKHGAATMDTLISMGTSAAFLWSLYALFFGTAGVPGMTHPFEFTLAPSDGAANIYLEVGAGVTMFILAGRYFEKRSKKQAGAALRALLELGAKEVAVLRGGVETQIPVEDLRVGDEFIVRPGEKIATDGTVVSGTSAVDASMLTGEAVPVEVAEDDTVTGATTNVGGRLVVRATRIGSDTQLAQMAQLVEDAQTGKAEVQRLADRISGVFVPIVIVVAAVTLGGWLGAGFPVSAAFTAAVAVLVIACPCALGLATPTALLVGTGRGAQMGVLIKGPEVLESTRKVDTVVLDKTGTVTTGKMTLVDVATEPGVDRAELLRLAGALEDASEHPIAQAIAKGATQEVGTLPIVEGFANIEGKGVQGVVDGHAVLVGRDSLLAEWSLQLSGELAATKARAEGEGKTVVAVGWDGQARGILIVADTVKDTSVEAIRQLKALGLSPVLLTGDNEAVARHIAAEVGIDEVIAEVLPKDKVDVVQRLQREGKVVAMIGDGVNDAPALAQADLGLAMGTGADVAIEASDITLVRGDLRSAVDAIRLSRKTLSTIKTNLFWAFAYNVAAIPVAALGMLNPMLAGAAMALSSVFVVGNSLRLRGFKSTAV</sequence>
<name>A0A852QYQ4_9MICO</name>
<dbReference type="InterPro" id="IPR008250">
    <property type="entry name" value="ATPase_P-typ_transduc_dom_A_sf"/>
</dbReference>
<keyword evidence="12" id="KW-1003">Cell membrane</keyword>
<dbReference type="NCBIfam" id="TIGR01511">
    <property type="entry name" value="ATPase-IB1_Cu"/>
    <property type="match status" value="1"/>
</dbReference>
<feature type="transmembrane region" description="Helical" evidence="12">
    <location>
        <begin position="167"/>
        <end position="190"/>
    </location>
</feature>
<dbReference type="Gene3D" id="3.40.50.1000">
    <property type="entry name" value="HAD superfamily/HAD-like"/>
    <property type="match status" value="1"/>
</dbReference>
<dbReference type="PRINTS" id="PR00120">
    <property type="entry name" value="HATPASE"/>
</dbReference>
<feature type="transmembrane region" description="Helical" evidence="12">
    <location>
        <begin position="704"/>
        <end position="721"/>
    </location>
</feature>
<dbReference type="SUPFAM" id="SSF81665">
    <property type="entry name" value="Calcium ATPase, transmembrane domain M"/>
    <property type="match status" value="1"/>
</dbReference>
<evidence type="ECO:0000256" key="11">
    <source>
        <dbReference type="ARBA" id="ARBA00074171"/>
    </source>
</evidence>
<dbReference type="Gene3D" id="2.70.150.10">
    <property type="entry name" value="Calcium-transporting ATPase, cytoplasmic transduction domain A"/>
    <property type="match status" value="1"/>
</dbReference>
<keyword evidence="16" id="KW-1185">Reference proteome</keyword>
<dbReference type="InterPro" id="IPR001757">
    <property type="entry name" value="P_typ_ATPase"/>
</dbReference>
<dbReference type="Proteomes" id="UP000586095">
    <property type="component" value="Unassembled WGS sequence"/>
</dbReference>
<keyword evidence="8 12" id="KW-1133">Transmembrane helix</keyword>
<dbReference type="SFLD" id="SFLDS00003">
    <property type="entry name" value="Haloacid_Dehalogenase"/>
    <property type="match status" value="1"/>
</dbReference>
<dbReference type="SUPFAM" id="SSF55008">
    <property type="entry name" value="HMA, heavy metal-associated domain"/>
    <property type="match status" value="1"/>
</dbReference>
<comment type="similarity">
    <text evidence="2 12">Belongs to the cation transport ATPase (P-type) (TC 3.A.3) family. Type IB subfamily.</text>
</comment>
<evidence type="ECO:0000259" key="14">
    <source>
        <dbReference type="PROSITE" id="PS50846"/>
    </source>
</evidence>
<protein>
    <recommendedName>
        <fullName evidence="11">Cation-transporting P-type ATPase B</fullName>
    </recommendedName>
</protein>
<feature type="domain" description="HMA" evidence="14">
    <location>
        <begin position="11"/>
        <end position="75"/>
    </location>
</feature>
<evidence type="ECO:0000313" key="16">
    <source>
        <dbReference type="Proteomes" id="UP000586095"/>
    </source>
</evidence>
<dbReference type="PANTHER" id="PTHR43520:SF8">
    <property type="entry name" value="P-TYPE CU(+) TRANSPORTER"/>
    <property type="match status" value="1"/>
</dbReference>
<keyword evidence="3 12" id="KW-0812">Transmembrane</keyword>
<dbReference type="InterPro" id="IPR059000">
    <property type="entry name" value="ATPase_P-type_domA"/>
</dbReference>
<feature type="transmembrane region" description="Helical" evidence="12">
    <location>
        <begin position="390"/>
        <end position="417"/>
    </location>
</feature>
<dbReference type="EMBL" id="JACCBD010000001">
    <property type="protein sequence ID" value="NYD27563.1"/>
    <property type="molecule type" value="Genomic_DNA"/>
</dbReference>
<dbReference type="InterPro" id="IPR027256">
    <property type="entry name" value="P-typ_ATPase_IB"/>
</dbReference>
<dbReference type="Pfam" id="PF00403">
    <property type="entry name" value="HMA"/>
    <property type="match status" value="1"/>
</dbReference>
<dbReference type="InterPro" id="IPR023214">
    <property type="entry name" value="HAD_sf"/>
</dbReference>
<dbReference type="GO" id="GO:0005524">
    <property type="term" value="F:ATP binding"/>
    <property type="evidence" value="ECO:0007669"/>
    <property type="project" value="UniProtKB-UniRule"/>
</dbReference>
<dbReference type="Pfam" id="PF00122">
    <property type="entry name" value="E1-E2_ATPase"/>
    <property type="match status" value="1"/>
</dbReference>
<accession>A0A852QYQ4</accession>
<dbReference type="FunFam" id="3.30.70.100:FF:000005">
    <property type="entry name" value="Copper-exporting P-type ATPase A"/>
    <property type="match status" value="1"/>
</dbReference>
<dbReference type="GO" id="GO:0055070">
    <property type="term" value="P:copper ion homeostasis"/>
    <property type="evidence" value="ECO:0007669"/>
    <property type="project" value="TreeGrafter"/>
</dbReference>
<dbReference type="CDD" id="cd02094">
    <property type="entry name" value="P-type_ATPase_Cu-like"/>
    <property type="match status" value="1"/>
</dbReference>
<comment type="catalytic activity">
    <reaction evidence="10">
        <text>ATP + H2O = ADP + phosphate + H(+)</text>
        <dbReference type="Rhea" id="RHEA:13065"/>
        <dbReference type="ChEBI" id="CHEBI:15377"/>
        <dbReference type="ChEBI" id="CHEBI:15378"/>
        <dbReference type="ChEBI" id="CHEBI:30616"/>
        <dbReference type="ChEBI" id="CHEBI:43474"/>
        <dbReference type="ChEBI" id="CHEBI:456216"/>
    </reaction>
</comment>
<keyword evidence="7" id="KW-1278">Translocase</keyword>
<evidence type="ECO:0000256" key="9">
    <source>
        <dbReference type="ARBA" id="ARBA00023136"/>
    </source>
</evidence>
<dbReference type="PROSITE" id="PS01047">
    <property type="entry name" value="HMA_1"/>
    <property type="match status" value="1"/>
</dbReference>
<dbReference type="GO" id="GO:0005886">
    <property type="term" value="C:plasma membrane"/>
    <property type="evidence" value="ECO:0007669"/>
    <property type="project" value="UniProtKB-SubCell"/>
</dbReference>
<dbReference type="GO" id="GO:0005507">
    <property type="term" value="F:copper ion binding"/>
    <property type="evidence" value="ECO:0007669"/>
    <property type="project" value="TreeGrafter"/>
</dbReference>